<dbReference type="PANTHER" id="PTHR47723">
    <property type="entry name" value="OS05G0353850 PROTEIN"/>
    <property type="match status" value="1"/>
</dbReference>
<dbReference type="CDD" id="cd09279">
    <property type="entry name" value="RNase_HI_like"/>
    <property type="match status" value="1"/>
</dbReference>
<comment type="caution">
    <text evidence="2">The sequence shown here is derived from an EMBL/GenBank/DDBJ whole genome shotgun (WGS) entry which is preliminary data.</text>
</comment>
<protein>
    <recommendedName>
        <fullName evidence="1">RNase H type-1 domain-containing protein</fullName>
    </recommendedName>
</protein>
<dbReference type="SUPFAM" id="SSF53098">
    <property type="entry name" value="Ribonuclease H-like"/>
    <property type="match status" value="1"/>
</dbReference>
<dbReference type="PANTHER" id="PTHR47723:SF19">
    <property type="entry name" value="POLYNUCLEOTIDYL TRANSFERASE, RIBONUCLEASE H-LIKE SUPERFAMILY PROTEIN"/>
    <property type="match status" value="1"/>
</dbReference>
<proteinExistence type="predicted"/>
<reference evidence="2" key="1">
    <citation type="journal article" date="2014" name="Genome Announc.">
        <title>Draft Genome Sequences of Three Alkaliphilic Bacillus Strains, Bacillus wakoensis JCM 9140T, Bacillus akibai JCM 9157T, and Bacillus hemicellulosilyticus JCM 9152T.</title>
        <authorList>
            <person name="Yuki M."/>
            <person name="Oshima K."/>
            <person name="Suda W."/>
            <person name="Oshida Y."/>
            <person name="Kitamura K."/>
            <person name="Iida T."/>
            <person name="Hattori M."/>
            <person name="Ohkuma M."/>
        </authorList>
    </citation>
    <scope>NUCLEOTIDE SEQUENCE [LARGE SCALE GENOMIC DNA]</scope>
    <source>
        <strain evidence="2">JCM 9152</strain>
    </source>
</reference>
<sequence>MNVKIEWTYRMKKKKNHYMMTSEWLTIQDAYHLIIDLEQSGRMVSYTAIDQYDTSWTIKDFKKYLQQERTMPHNVQVFIDGGFDPHTKEAGIGWVIYYKQHGSSWRHRQNDRLDLLEDNNEAEYAALYRCLQTCELLTVTNQAIVIYSDSLTVVKQASGEWPCYEEHFRQWLDRIDELAKQLGVQIEYALIDRSKNKEAHKLATQALNDTLIESKQEQT</sequence>
<dbReference type="EMBL" id="BAUU01000014">
    <property type="protein sequence ID" value="GAE30901.1"/>
    <property type="molecule type" value="Genomic_DNA"/>
</dbReference>
<name>W4QFQ0_9BACI</name>
<accession>W4QFQ0</accession>
<dbReference type="InterPro" id="IPR002156">
    <property type="entry name" value="RNaseH_domain"/>
</dbReference>
<organism evidence="2 3">
    <name type="scientific">Halalkalibacter hemicellulosilyticusJCM 9152</name>
    <dbReference type="NCBI Taxonomy" id="1236971"/>
    <lineage>
        <taxon>Bacteria</taxon>
        <taxon>Bacillati</taxon>
        <taxon>Bacillota</taxon>
        <taxon>Bacilli</taxon>
        <taxon>Bacillales</taxon>
        <taxon>Bacillaceae</taxon>
        <taxon>Halalkalibacter</taxon>
    </lineage>
</organism>
<evidence type="ECO:0000259" key="1">
    <source>
        <dbReference type="PROSITE" id="PS50879"/>
    </source>
</evidence>
<dbReference type="NCBIfam" id="NF005822">
    <property type="entry name" value="PRK07708.1"/>
    <property type="match status" value="1"/>
</dbReference>
<feature type="domain" description="RNase H type-1" evidence="1">
    <location>
        <begin position="71"/>
        <end position="208"/>
    </location>
</feature>
<dbReference type="InterPro" id="IPR012337">
    <property type="entry name" value="RNaseH-like_sf"/>
</dbReference>
<dbReference type="PROSITE" id="PS50879">
    <property type="entry name" value="RNASE_H_1"/>
    <property type="match status" value="1"/>
</dbReference>
<keyword evidence="3" id="KW-1185">Reference proteome</keyword>
<evidence type="ECO:0000313" key="2">
    <source>
        <dbReference type="EMBL" id="GAE30901.1"/>
    </source>
</evidence>
<dbReference type="AlphaFoldDB" id="W4QFQ0"/>
<dbReference type="STRING" id="1236971.JCM9152_2331"/>
<evidence type="ECO:0000313" key="3">
    <source>
        <dbReference type="Proteomes" id="UP000018895"/>
    </source>
</evidence>
<dbReference type="InterPro" id="IPR036397">
    <property type="entry name" value="RNaseH_sf"/>
</dbReference>
<dbReference type="Pfam" id="PF13456">
    <property type="entry name" value="RVT_3"/>
    <property type="match status" value="1"/>
</dbReference>
<dbReference type="GO" id="GO:0003676">
    <property type="term" value="F:nucleic acid binding"/>
    <property type="evidence" value="ECO:0007669"/>
    <property type="project" value="InterPro"/>
</dbReference>
<dbReference type="OrthoDB" id="2680098at2"/>
<dbReference type="Gene3D" id="3.30.420.10">
    <property type="entry name" value="Ribonuclease H-like superfamily/Ribonuclease H"/>
    <property type="match status" value="1"/>
</dbReference>
<dbReference type="GO" id="GO:0004523">
    <property type="term" value="F:RNA-DNA hybrid ribonuclease activity"/>
    <property type="evidence" value="ECO:0007669"/>
    <property type="project" value="InterPro"/>
</dbReference>
<dbReference type="RefSeq" id="WP_035343975.1">
    <property type="nucleotide sequence ID" value="NZ_BAUU01000014.1"/>
</dbReference>
<dbReference type="InterPro" id="IPR053151">
    <property type="entry name" value="RNase_H-like"/>
</dbReference>
<dbReference type="Proteomes" id="UP000018895">
    <property type="component" value="Unassembled WGS sequence"/>
</dbReference>
<gene>
    <name evidence="2" type="ORF">JCM9152_2331</name>
</gene>